<evidence type="ECO:0000256" key="20">
    <source>
        <dbReference type="SAM" id="Phobius"/>
    </source>
</evidence>
<reference evidence="22 23" key="1">
    <citation type="submission" date="2022-10" db="EMBL/GenBank/DDBJ databases">
        <title>Sphingomonas sp.</title>
        <authorList>
            <person name="Jin C."/>
        </authorList>
    </citation>
    <scope>NUCLEOTIDE SEQUENCE [LARGE SCALE GENOMIC DNA]</scope>
    <source>
        <strain evidence="22 23">BN140010</strain>
    </source>
</reference>
<feature type="domain" description="Cytochrome c" evidence="21">
    <location>
        <begin position="110"/>
        <end position="200"/>
    </location>
</feature>
<dbReference type="Gene3D" id="6.10.280.130">
    <property type="match status" value="1"/>
</dbReference>
<evidence type="ECO:0000256" key="13">
    <source>
        <dbReference type="ARBA" id="ARBA00022982"/>
    </source>
</evidence>
<dbReference type="RefSeq" id="WP_264880176.1">
    <property type="nucleotide sequence ID" value="NZ_JAPDOB010000001.1"/>
</dbReference>
<comment type="caution">
    <text evidence="22">The sequence shown here is derived from an EMBL/GenBank/DDBJ whole genome shotgun (WGS) entry which is preliminary data.</text>
</comment>
<dbReference type="Pfam" id="PF14715">
    <property type="entry name" value="FixP_N"/>
    <property type="match status" value="1"/>
</dbReference>
<dbReference type="PIRSF" id="PIRSF000006">
    <property type="entry name" value="Cbb3-Cox_fixP"/>
    <property type="match status" value="1"/>
</dbReference>
<evidence type="ECO:0000256" key="6">
    <source>
        <dbReference type="ARBA" id="ARBA00022519"/>
    </source>
</evidence>
<evidence type="ECO:0000256" key="9">
    <source>
        <dbReference type="ARBA" id="ARBA00022692"/>
    </source>
</evidence>
<dbReference type="EMBL" id="JAPDOB010000001">
    <property type="protein sequence ID" value="MCW3796417.1"/>
    <property type="molecule type" value="Genomic_DNA"/>
</dbReference>
<evidence type="ECO:0000256" key="12">
    <source>
        <dbReference type="ARBA" id="ARBA00022781"/>
    </source>
</evidence>
<organism evidence="22 23">
    <name type="scientific">Sphingomonas arvum</name>
    <dbReference type="NCBI Taxonomy" id="2992113"/>
    <lineage>
        <taxon>Bacteria</taxon>
        <taxon>Pseudomonadati</taxon>
        <taxon>Pseudomonadota</taxon>
        <taxon>Alphaproteobacteria</taxon>
        <taxon>Sphingomonadales</taxon>
        <taxon>Sphingomonadaceae</taxon>
        <taxon>Sphingomonas</taxon>
    </lineage>
</organism>
<comment type="pathway">
    <text evidence="2 19">Energy metabolism; oxidative phosphorylation.</text>
</comment>
<dbReference type="SUPFAM" id="SSF46626">
    <property type="entry name" value="Cytochrome c"/>
    <property type="match status" value="2"/>
</dbReference>
<keyword evidence="15 19" id="KW-0560">Oxidoreductase</keyword>
<comment type="function">
    <text evidence="19">C-type cytochrome. Part of the cbb3-type cytochrome c oxidase complex.</text>
</comment>
<evidence type="ECO:0000256" key="19">
    <source>
        <dbReference type="PIRNR" id="PIRNR000006"/>
    </source>
</evidence>
<dbReference type="InterPro" id="IPR050597">
    <property type="entry name" value="Cytochrome_c_Oxidase_Subunit"/>
</dbReference>
<keyword evidence="23" id="KW-1185">Reference proteome</keyword>
<evidence type="ECO:0000259" key="21">
    <source>
        <dbReference type="PROSITE" id="PS51007"/>
    </source>
</evidence>
<keyword evidence="12 19" id="KW-0375">Hydrogen ion transport</keyword>
<evidence type="ECO:0000256" key="14">
    <source>
        <dbReference type="ARBA" id="ARBA00022989"/>
    </source>
</evidence>
<dbReference type="InterPro" id="IPR004678">
    <property type="entry name" value="Cyt_c_oxidase_cbb3_su3"/>
</dbReference>
<evidence type="ECO:0000256" key="10">
    <source>
        <dbReference type="ARBA" id="ARBA00022723"/>
    </source>
</evidence>
<evidence type="ECO:0000313" key="23">
    <source>
        <dbReference type="Proteomes" id="UP001526246"/>
    </source>
</evidence>
<keyword evidence="11" id="KW-0677">Repeat</keyword>
<dbReference type="NCBIfam" id="TIGR00782">
    <property type="entry name" value="ccoP"/>
    <property type="match status" value="1"/>
</dbReference>
<proteinExistence type="inferred from homology"/>
<evidence type="ECO:0000256" key="15">
    <source>
        <dbReference type="ARBA" id="ARBA00023002"/>
    </source>
</evidence>
<evidence type="ECO:0000256" key="8">
    <source>
        <dbReference type="ARBA" id="ARBA00022660"/>
    </source>
</evidence>
<keyword evidence="18 19" id="KW-0472">Membrane</keyword>
<dbReference type="PRINTS" id="PR00605">
    <property type="entry name" value="CYTCHROMECIC"/>
</dbReference>
<keyword evidence="10 19" id="KW-0479">Metal-binding</keyword>
<keyword evidence="5 19" id="KW-1003">Cell membrane</keyword>
<evidence type="ECO:0000256" key="7">
    <source>
        <dbReference type="ARBA" id="ARBA00022617"/>
    </source>
</evidence>
<evidence type="ECO:0000256" key="17">
    <source>
        <dbReference type="ARBA" id="ARBA00023065"/>
    </source>
</evidence>
<comment type="subcellular location">
    <subcellularLocation>
        <location evidence="1 19">Cell inner membrane</location>
    </subcellularLocation>
</comment>
<keyword evidence="13 19" id="KW-0249">Electron transport</keyword>
<evidence type="ECO:0000313" key="22">
    <source>
        <dbReference type="EMBL" id="MCW3796417.1"/>
    </source>
</evidence>
<gene>
    <name evidence="22" type="primary">ccoP</name>
    <name evidence="22" type="ORF">OMW55_01150</name>
</gene>
<dbReference type="InterPro" id="IPR009056">
    <property type="entry name" value="Cyt_c-like_dom"/>
</dbReference>
<evidence type="ECO:0000256" key="5">
    <source>
        <dbReference type="ARBA" id="ARBA00022475"/>
    </source>
</evidence>
<comment type="similarity">
    <text evidence="3 19">Belongs to the CcoP / FixP family.</text>
</comment>
<keyword evidence="4 19" id="KW-0813">Transport</keyword>
<feature type="domain" description="Cytochrome c" evidence="21">
    <location>
        <begin position="207"/>
        <end position="288"/>
    </location>
</feature>
<keyword evidence="7 19" id="KW-0349">Heme</keyword>
<comment type="cofactor">
    <cofactor evidence="19">
        <name>heme c</name>
        <dbReference type="ChEBI" id="CHEBI:61717"/>
    </cofactor>
    <text evidence="19">Binds 2 heme C groups per subunit.</text>
</comment>
<evidence type="ECO:0000256" key="11">
    <source>
        <dbReference type="ARBA" id="ARBA00022737"/>
    </source>
</evidence>
<dbReference type="Proteomes" id="UP001526246">
    <property type="component" value="Unassembled WGS sequence"/>
</dbReference>
<keyword evidence="6 19" id="KW-0997">Cell inner membrane</keyword>
<dbReference type="InterPro" id="IPR032858">
    <property type="entry name" value="CcoP_N"/>
</dbReference>
<keyword evidence="17 19" id="KW-0406">Ion transport</keyword>
<keyword evidence="16 19" id="KW-0408">Iron</keyword>
<evidence type="ECO:0000256" key="3">
    <source>
        <dbReference type="ARBA" id="ARBA00006113"/>
    </source>
</evidence>
<dbReference type="InterPro" id="IPR008168">
    <property type="entry name" value="Cyt_C_IC"/>
</dbReference>
<evidence type="ECO:0000256" key="18">
    <source>
        <dbReference type="ARBA" id="ARBA00023136"/>
    </source>
</evidence>
<comment type="subunit">
    <text evidence="19">Component of the cbb3-type cytochrome c oxidase.</text>
</comment>
<evidence type="ECO:0000256" key="16">
    <source>
        <dbReference type="ARBA" id="ARBA00023004"/>
    </source>
</evidence>
<name>A0ABT3JBI0_9SPHN</name>
<evidence type="ECO:0000256" key="1">
    <source>
        <dbReference type="ARBA" id="ARBA00004533"/>
    </source>
</evidence>
<protein>
    <recommendedName>
        <fullName evidence="19">Cbb3-type cytochrome c oxidase subunit</fullName>
    </recommendedName>
</protein>
<dbReference type="PANTHER" id="PTHR33751:SF1">
    <property type="entry name" value="CBB3-TYPE CYTOCHROME C OXIDASE SUBUNIT FIXP"/>
    <property type="match status" value="1"/>
</dbReference>
<dbReference type="PANTHER" id="PTHR33751">
    <property type="entry name" value="CBB3-TYPE CYTOCHROME C OXIDASE SUBUNIT FIXP"/>
    <property type="match status" value="1"/>
</dbReference>
<keyword evidence="9 20" id="KW-0812">Transmembrane</keyword>
<keyword evidence="14 20" id="KW-1133">Transmembrane helix</keyword>
<accession>A0ABT3JBI0</accession>
<dbReference type="InterPro" id="IPR038414">
    <property type="entry name" value="CcoP_N_sf"/>
</dbReference>
<dbReference type="Gene3D" id="1.10.760.10">
    <property type="entry name" value="Cytochrome c-like domain"/>
    <property type="match status" value="2"/>
</dbReference>
<feature type="transmembrane region" description="Helical" evidence="20">
    <location>
        <begin position="34"/>
        <end position="52"/>
    </location>
</feature>
<sequence length="300" mass="32628">MADDKKRIDHPTGTETVGHEWDGIEELNTPLPRWWLWTFYITIAWGLAYTIFYPAWPMIRSATAGTLGWSSQGQLEGELKAAEAQRAPVLRAIAATPAEHLTGNPQLFQAAVEGGRAAFRVNCVQCHGSGATGSKGYPNLNDDDWLWGGDMGAIHHTLVDGVRNPDHEATRMSLMPAFGRDGILQPDQIQSLVAYVRTISHQRKPDAMALQGRDLFAANCAACHGPDGKGNRQFGAPNLTDGIWLYGGDEATLTETITNSRAGVMPRWGEKLDPVTVKMLAAYVYSLGGGEAKKVQTASR</sequence>
<evidence type="ECO:0000256" key="4">
    <source>
        <dbReference type="ARBA" id="ARBA00022448"/>
    </source>
</evidence>
<evidence type="ECO:0000256" key="2">
    <source>
        <dbReference type="ARBA" id="ARBA00004673"/>
    </source>
</evidence>
<dbReference type="Pfam" id="PF13442">
    <property type="entry name" value="Cytochrome_CBB3"/>
    <property type="match status" value="2"/>
</dbReference>
<dbReference type="InterPro" id="IPR036909">
    <property type="entry name" value="Cyt_c-like_dom_sf"/>
</dbReference>
<dbReference type="PROSITE" id="PS51007">
    <property type="entry name" value="CYTC"/>
    <property type="match status" value="2"/>
</dbReference>
<keyword evidence="8 19" id="KW-0679">Respiratory chain</keyword>